<dbReference type="OrthoDB" id="1078159at2759"/>
<accession>A0A9W3CQB2</accession>
<sequence length="121" mass="13430">MAYGEKNHEKTSRFAHDLHQQTPIAPLISASSTATSVDSQSTLTPTPVMDCYLSHITNNEVIESLVVDLMTTTPIHSAFESSFRFSVLENVDKAEIEPPDSINLTRGGRESKPPIKYHNME</sequence>
<dbReference type="Proteomes" id="UP000504610">
    <property type="component" value="Unplaced"/>
</dbReference>
<organism evidence="2 3">
    <name type="scientific">Raphanus sativus</name>
    <name type="common">Radish</name>
    <name type="synonym">Raphanus raphanistrum var. sativus</name>
    <dbReference type="NCBI Taxonomy" id="3726"/>
    <lineage>
        <taxon>Eukaryota</taxon>
        <taxon>Viridiplantae</taxon>
        <taxon>Streptophyta</taxon>
        <taxon>Embryophyta</taxon>
        <taxon>Tracheophyta</taxon>
        <taxon>Spermatophyta</taxon>
        <taxon>Magnoliopsida</taxon>
        <taxon>eudicotyledons</taxon>
        <taxon>Gunneridae</taxon>
        <taxon>Pentapetalae</taxon>
        <taxon>rosids</taxon>
        <taxon>malvids</taxon>
        <taxon>Brassicales</taxon>
        <taxon>Brassicaceae</taxon>
        <taxon>Brassiceae</taxon>
        <taxon>Raphanus</taxon>
    </lineage>
</organism>
<dbReference type="KEGG" id="rsz:130502867"/>
<reference evidence="3" key="1">
    <citation type="submission" date="2025-08" db="UniProtKB">
        <authorList>
            <consortium name="RefSeq"/>
        </authorList>
    </citation>
    <scope>IDENTIFICATION</scope>
    <source>
        <tissue evidence="3">Leaf</tissue>
    </source>
</reference>
<protein>
    <submittedName>
        <fullName evidence="3">Uncharacterized protein LOC130502867</fullName>
    </submittedName>
</protein>
<evidence type="ECO:0000313" key="3">
    <source>
        <dbReference type="RefSeq" id="XP_056853578.1"/>
    </source>
</evidence>
<dbReference type="AlphaFoldDB" id="A0A9W3CQB2"/>
<gene>
    <name evidence="3" type="primary">LOC130502867</name>
</gene>
<evidence type="ECO:0000313" key="2">
    <source>
        <dbReference type="Proteomes" id="UP000504610"/>
    </source>
</evidence>
<feature type="compositionally biased region" description="Basic and acidic residues" evidence="1">
    <location>
        <begin position="107"/>
        <end position="121"/>
    </location>
</feature>
<evidence type="ECO:0000256" key="1">
    <source>
        <dbReference type="SAM" id="MobiDB-lite"/>
    </source>
</evidence>
<dbReference type="GeneID" id="130502867"/>
<proteinExistence type="predicted"/>
<name>A0A9W3CQB2_RAPSA</name>
<dbReference type="RefSeq" id="XP_056853578.1">
    <property type="nucleotide sequence ID" value="XM_056997598.1"/>
</dbReference>
<feature type="region of interest" description="Disordered" evidence="1">
    <location>
        <begin position="98"/>
        <end position="121"/>
    </location>
</feature>
<keyword evidence="2" id="KW-1185">Reference proteome</keyword>